<protein>
    <submittedName>
        <fullName evidence="1">Uncharacterized protein</fullName>
    </submittedName>
</protein>
<reference evidence="1" key="1">
    <citation type="journal article" date="2022" name="Int. J. Mol. Sci.">
        <title>Draft Genome of Tanacetum Coccineum: Genomic Comparison of Closely Related Tanacetum-Family Plants.</title>
        <authorList>
            <person name="Yamashiro T."/>
            <person name="Shiraishi A."/>
            <person name="Nakayama K."/>
            <person name="Satake H."/>
        </authorList>
    </citation>
    <scope>NUCLEOTIDE SEQUENCE</scope>
</reference>
<evidence type="ECO:0000313" key="1">
    <source>
        <dbReference type="EMBL" id="GJT17266.1"/>
    </source>
</evidence>
<name>A0ABQ5BTT6_9ASTR</name>
<sequence length="1005" mass="111480">MVEHFLTMSTGQVGLEQCVGGVVVKSEWCIGDETRWSGVELTRESQASIDVEVCGRNQGELGGDRWSLEMTHINIGESGLMWCREDISCTWVHRERSVRYGMWCPVWYVAGGREIDSVNLFSNFSEKGESHGQRVQRCYGGVLASRDLRRDENFGDMLCVIDRLGHGVVWLSKIGTTLSVVRLSVSSYSVVAISVVINLGGLGSISCGQTGLELGTDDLGLGVEVGHGREMSMIRGLREDGCAMETFTRRTSKVCVSGSVCRGEGSEYTREMTDILMRLRCTHNLIYGNEERSAVHEVGEEPTVAVRGMRWGSEFKRRDVDWWQNTIEVGMGMDRRGVTTGGLVDMIMGVGFGGTTQSKVFYGDGGGFVMTGEDWVGMETLVTSSGCLERQHLRVGDYTCIAGREEDTGLEWVELGHDTMLVGKAGECGVEDAFGGSFVILIGWMDNRVGCEQTGSDVPRIVCLGHKRDSLVRLGSEGEISVFYSGVSEFDTRGWMSYGTRILGWIGLEFGAVGWRTMFDCGTHGRRETVDIDCLWLSRVLEWSDHMTIVHRGHAFWIEDLEGTYVEVRSPDARWDGFHSALRWDIETVILIEEILEVEKRLLGSVMTRVNIGGYGGGVRKEGGGVVVGLGGSGGRVFGVRLGGFVGLRWDWGWGGGDMYCIEEGRYGHNLVGEQYGGVVRSQRGRGDHVGRQRYHEIYRESGEEIYSEEWYVSRGVLDTVGVTMWTYESTVERSIDVEVATLFLDSEFFIGGQCFTERSRGLIDITYVIDVVREGTTIHDIDHNVTVVGLIEEECKESEGCISRSRLRGHVVDGAHMWQGRHCDVWSKRVKGLDSGGVGVECWRGQVGGVWLDVNGGEVRRVCVTWRSAWTYDLLVTVCSNVSIVRGRTEIQVGANDLDIVIPIPPGIDERCFNAESDLLESLLNRDSPIDSTKIDFIFDEFSLPRPPEIPSSQSFSQIPMEEIDLFLDNSIPPGIDNDDDSEGDILPLEELLDNVLSSSPSRE</sequence>
<keyword evidence="2" id="KW-1185">Reference proteome</keyword>
<comment type="caution">
    <text evidence="1">The sequence shown here is derived from an EMBL/GenBank/DDBJ whole genome shotgun (WGS) entry which is preliminary data.</text>
</comment>
<organism evidence="1 2">
    <name type="scientific">Tanacetum coccineum</name>
    <dbReference type="NCBI Taxonomy" id="301880"/>
    <lineage>
        <taxon>Eukaryota</taxon>
        <taxon>Viridiplantae</taxon>
        <taxon>Streptophyta</taxon>
        <taxon>Embryophyta</taxon>
        <taxon>Tracheophyta</taxon>
        <taxon>Spermatophyta</taxon>
        <taxon>Magnoliopsida</taxon>
        <taxon>eudicotyledons</taxon>
        <taxon>Gunneridae</taxon>
        <taxon>Pentapetalae</taxon>
        <taxon>asterids</taxon>
        <taxon>campanulids</taxon>
        <taxon>Asterales</taxon>
        <taxon>Asteraceae</taxon>
        <taxon>Asteroideae</taxon>
        <taxon>Anthemideae</taxon>
        <taxon>Anthemidinae</taxon>
        <taxon>Tanacetum</taxon>
    </lineage>
</organism>
<evidence type="ECO:0000313" key="2">
    <source>
        <dbReference type="Proteomes" id="UP001151760"/>
    </source>
</evidence>
<proteinExistence type="predicted"/>
<gene>
    <name evidence="1" type="ORF">Tco_0875972</name>
</gene>
<dbReference type="EMBL" id="BQNB010013541">
    <property type="protein sequence ID" value="GJT17266.1"/>
    <property type="molecule type" value="Genomic_DNA"/>
</dbReference>
<dbReference type="Proteomes" id="UP001151760">
    <property type="component" value="Unassembled WGS sequence"/>
</dbReference>
<accession>A0ABQ5BTT6</accession>
<reference evidence="1" key="2">
    <citation type="submission" date="2022-01" db="EMBL/GenBank/DDBJ databases">
        <authorList>
            <person name="Yamashiro T."/>
            <person name="Shiraishi A."/>
            <person name="Satake H."/>
            <person name="Nakayama K."/>
        </authorList>
    </citation>
    <scope>NUCLEOTIDE SEQUENCE</scope>
</reference>